<dbReference type="RefSeq" id="WP_135504333.1">
    <property type="nucleotide sequence ID" value="NZ_JACHHE010000003.1"/>
</dbReference>
<keyword evidence="2" id="KW-1185">Reference proteome</keyword>
<organism evidence="1 2">
    <name type="scientific">Planococcus koreensis</name>
    <dbReference type="NCBI Taxonomy" id="112331"/>
    <lineage>
        <taxon>Bacteria</taxon>
        <taxon>Bacillati</taxon>
        <taxon>Bacillota</taxon>
        <taxon>Bacilli</taxon>
        <taxon>Bacillales</taxon>
        <taxon>Caryophanaceae</taxon>
        <taxon>Planococcus</taxon>
    </lineage>
</organism>
<protein>
    <submittedName>
        <fullName evidence="1">Uncharacterized protein</fullName>
    </submittedName>
</protein>
<accession>A0A7W8CR05</accession>
<gene>
    <name evidence="1" type="ORF">HNQ44_001392</name>
</gene>
<dbReference type="OrthoDB" id="9898081at2"/>
<dbReference type="EMBL" id="JACHHE010000003">
    <property type="protein sequence ID" value="MBB5179968.1"/>
    <property type="molecule type" value="Genomic_DNA"/>
</dbReference>
<reference evidence="1 2" key="1">
    <citation type="submission" date="2020-08" db="EMBL/GenBank/DDBJ databases">
        <title>Genomic Encyclopedia of Type Strains, Phase IV (KMG-IV): sequencing the most valuable type-strain genomes for metagenomic binning, comparative biology and taxonomic classification.</title>
        <authorList>
            <person name="Goeker M."/>
        </authorList>
    </citation>
    <scope>NUCLEOTIDE SEQUENCE [LARGE SCALE GENOMIC DNA]</scope>
    <source>
        <strain evidence="1 2">DSM 15895</strain>
    </source>
</reference>
<dbReference type="Proteomes" id="UP000525923">
    <property type="component" value="Unassembled WGS sequence"/>
</dbReference>
<proteinExistence type="predicted"/>
<evidence type="ECO:0000313" key="1">
    <source>
        <dbReference type="EMBL" id="MBB5179968.1"/>
    </source>
</evidence>
<evidence type="ECO:0000313" key="2">
    <source>
        <dbReference type="Proteomes" id="UP000525923"/>
    </source>
</evidence>
<sequence>MNLGKWGHYAGKVISKEKAIEFGKKGAGKILDKKADETIQLALDKFDKTLKSKNDFNAKYEKLCHTLIDPDVDFEDFIDAINESSYMVKNYKNELVNLHKNNPKNKSKFKKFTADFTKWETLLNSLREEARQRVKHESTIVFELKKESKFFNTSPEINSQLISIETAEDFIKYISKINRLYFNNFIKER</sequence>
<name>A0A7W8CR05_9BACL</name>
<dbReference type="AlphaFoldDB" id="A0A7W8CR05"/>
<comment type="caution">
    <text evidence="1">The sequence shown here is derived from an EMBL/GenBank/DDBJ whole genome shotgun (WGS) entry which is preliminary data.</text>
</comment>